<protein>
    <submittedName>
        <fullName evidence="1">Uncharacterized protein</fullName>
    </submittedName>
</protein>
<proteinExistence type="predicted"/>
<reference evidence="2" key="2">
    <citation type="submission" date="2015-01" db="EMBL/GenBank/DDBJ databases">
        <title>Evolutionary Origins and Diversification of the Mycorrhizal Mutualists.</title>
        <authorList>
            <consortium name="DOE Joint Genome Institute"/>
            <consortium name="Mycorrhizal Genomics Consortium"/>
            <person name="Kohler A."/>
            <person name="Kuo A."/>
            <person name="Nagy L.G."/>
            <person name="Floudas D."/>
            <person name="Copeland A."/>
            <person name="Barry K.W."/>
            <person name="Cichocki N."/>
            <person name="Veneault-Fourrey C."/>
            <person name="LaButti K."/>
            <person name="Lindquist E.A."/>
            <person name="Lipzen A."/>
            <person name="Lundell T."/>
            <person name="Morin E."/>
            <person name="Murat C."/>
            <person name="Riley R."/>
            <person name="Ohm R."/>
            <person name="Sun H."/>
            <person name="Tunlid A."/>
            <person name="Henrissat B."/>
            <person name="Grigoriev I.V."/>
            <person name="Hibbett D.S."/>
            <person name="Martin F."/>
        </authorList>
    </citation>
    <scope>NUCLEOTIDE SEQUENCE [LARGE SCALE GENOMIC DNA]</scope>
    <source>
        <strain evidence="2">Marx 270</strain>
    </source>
</reference>
<dbReference type="EMBL" id="KN831973">
    <property type="protein sequence ID" value="KIO04073.1"/>
    <property type="molecule type" value="Genomic_DNA"/>
</dbReference>
<accession>A0A0C3J4R1</accession>
<reference evidence="1 2" key="1">
    <citation type="submission" date="2014-04" db="EMBL/GenBank/DDBJ databases">
        <authorList>
            <consortium name="DOE Joint Genome Institute"/>
            <person name="Kuo A."/>
            <person name="Kohler A."/>
            <person name="Costa M.D."/>
            <person name="Nagy L.G."/>
            <person name="Floudas D."/>
            <person name="Copeland A."/>
            <person name="Barry K.W."/>
            <person name="Cichocki N."/>
            <person name="Veneault-Fourrey C."/>
            <person name="LaButti K."/>
            <person name="Lindquist E.A."/>
            <person name="Lipzen A."/>
            <person name="Lundell T."/>
            <person name="Morin E."/>
            <person name="Murat C."/>
            <person name="Sun H."/>
            <person name="Tunlid A."/>
            <person name="Henrissat B."/>
            <person name="Grigoriev I.V."/>
            <person name="Hibbett D.S."/>
            <person name="Martin F."/>
            <person name="Nordberg H.P."/>
            <person name="Cantor M.N."/>
            <person name="Hua S.X."/>
        </authorList>
    </citation>
    <scope>NUCLEOTIDE SEQUENCE [LARGE SCALE GENOMIC DNA]</scope>
    <source>
        <strain evidence="1 2">Marx 270</strain>
    </source>
</reference>
<dbReference type="InParanoid" id="A0A0C3J4R1"/>
<dbReference type="AlphaFoldDB" id="A0A0C3J4R1"/>
<sequence>MFLEREPQVISFQHNWVVDTGWKRYFNSAQGLLGTLATEGWLHRGVMWLSNMRDESDIPVCRVVEVLAPEELAEEDLGGPVHFGWSREYNAGRIPKEDDKMNLRWRGVRNQQGRELTLAHYRHLCPDNGSDVDTGKKREVQMTSRTNGRLIASLSPSLQKIQHKPYQQNEGFAKLLKCSELLERYRSWYKQANGRQFMYYLQRPIRQRADLLDRRNEAMAIDLNYPRPCIADALQAAKDCWDKSPRVAICERRYSLVDEYDHYAPVCSILDSGVPRASPRREI</sequence>
<evidence type="ECO:0000313" key="1">
    <source>
        <dbReference type="EMBL" id="KIO04073.1"/>
    </source>
</evidence>
<name>A0A0C3J4R1_PISTI</name>
<organism evidence="1 2">
    <name type="scientific">Pisolithus tinctorius Marx 270</name>
    <dbReference type="NCBI Taxonomy" id="870435"/>
    <lineage>
        <taxon>Eukaryota</taxon>
        <taxon>Fungi</taxon>
        <taxon>Dikarya</taxon>
        <taxon>Basidiomycota</taxon>
        <taxon>Agaricomycotina</taxon>
        <taxon>Agaricomycetes</taxon>
        <taxon>Agaricomycetidae</taxon>
        <taxon>Boletales</taxon>
        <taxon>Sclerodermatineae</taxon>
        <taxon>Pisolithaceae</taxon>
        <taxon>Pisolithus</taxon>
    </lineage>
</organism>
<gene>
    <name evidence="1" type="ORF">M404DRAFT_9367</name>
</gene>
<keyword evidence="2" id="KW-1185">Reference proteome</keyword>
<dbReference type="Proteomes" id="UP000054217">
    <property type="component" value="Unassembled WGS sequence"/>
</dbReference>
<evidence type="ECO:0000313" key="2">
    <source>
        <dbReference type="Proteomes" id="UP000054217"/>
    </source>
</evidence>
<dbReference type="HOGENOM" id="CLU_983922_0_0_1"/>